<dbReference type="PaxDb" id="1198114-AciX9_2726"/>
<evidence type="ECO:0008006" key="3">
    <source>
        <dbReference type="Google" id="ProtNLM"/>
    </source>
</evidence>
<sequence length="127" mass="14433">MHTNASFDYAVLRVVPRVERGEFINVGVILLCREKRFLGAKVHVDEQRLRALWPQLDLDAIREHIEAVNRICTGDESAGPIAKLSQSERFHWLTSPRSTVMQTSPVHTGLCTETEALLDRLYHQLVG</sequence>
<dbReference type="InterPro" id="IPR021398">
    <property type="entry name" value="DUF3037"/>
</dbReference>
<protein>
    <recommendedName>
        <fullName evidence="3">DUF3037 domain-containing protein</fullName>
    </recommendedName>
</protein>
<dbReference type="Pfam" id="PF11236">
    <property type="entry name" value="DUF3037"/>
    <property type="match status" value="1"/>
</dbReference>
<organism evidence="2">
    <name type="scientific">Granulicella tundricola (strain ATCC BAA-1859 / DSM 23138 / MP5ACTX9)</name>
    <dbReference type="NCBI Taxonomy" id="1198114"/>
    <lineage>
        <taxon>Bacteria</taxon>
        <taxon>Pseudomonadati</taxon>
        <taxon>Acidobacteriota</taxon>
        <taxon>Terriglobia</taxon>
        <taxon>Terriglobales</taxon>
        <taxon>Acidobacteriaceae</taxon>
        <taxon>Granulicella</taxon>
    </lineage>
</organism>
<dbReference type="eggNOG" id="ENOG5032SI8">
    <property type="taxonomic scope" value="Bacteria"/>
</dbReference>
<dbReference type="STRING" id="1198114.AciX9_2726"/>
<keyword evidence="2" id="KW-1185">Reference proteome</keyword>
<dbReference type="OrthoDB" id="9803207at2"/>
<proteinExistence type="predicted"/>
<dbReference type="KEGG" id="acm:AciX9_2726"/>
<evidence type="ECO:0000313" key="2">
    <source>
        <dbReference type="Proteomes" id="UP000000343"/>
    </source>
</evidence>
<dbReference type="Proteomes" id="UP000000343">
    <property type="component" value="Chromosome"/>
</dbReference>
<gene>
    <name evidence="1" type="ordered locus">AciX9_2726</name>
</gene>
<dbReference type="HOGENOM" id="CLU_138456_0_0_0"/>
<dbReference type="RefSeq" id="WP_013581065.1">
    <property type="nucleotide sequence ID" value="NC_015064.1"/>
</dbReference>
<name>E8WXQ5_GRATM</name>
<evidence type="ECO:0000313" key="1">
    <source>
        <dbReference type="EMBL" id="ADW69750.1"/>
    </source>
</evidence>
<accession>E8WXQ5</accession>
<reference evidence="2" key="1">
    <citation type="submission" date="2011-01" db="EMBL/GenBank/DDBJ databases">
        <title>Complete sequence of chromosome of Acidobacterium sp. MP5ACTX9.</title>
        <authorList>
            <consortium name="US DOE Joint Genome Institute"/>
            <person name="Lucas S."/>
            <person name="Copeland A."/>
            <person name="Lapidus A."/>
            <person name="Cheng J.-F."/>
            <person name="Goodwin L."/>
            <person name="Pitluck S."/>
            <person name="Teshima H."/>
            <person name="Detter J.C."/>
            <person name="Han C."/>
            <person name="Tapia R."/>
            <person name="Land M."/>
            <person name="Hauser L."/>
            <person name="Kyrpides N."/>
            <person name="Ivanova N."/>
            <person name="Ovchinnikova G."/>
            <person name="Pagani I."/>
            <person name="Rawat S.R."/>
            <person name="Mannisto M."/>
            <person name="Haggblom M.M."/>
            <person name="Woyke T."/>
        </authorList>
    </citation>
    <scope>NUCLEOTIDE SEQUENCE [LARGE SCALE GENOMIC DNA]</scope>
    <source>
        <strain evidence="2">MP5ACTX9</strain>
    </source>
</reference>
<dbReference type="EMBL" id="CP002480">
    <property type="protein sequence ID" value="ADW69750.1"/>
    <property type="molecule type" value="Genomic_DNA"/>
</dbReference>
<dbReference type="AlphaFoldDB" id="E8WXQ5"/>